<dbReference type="InterPro" id="IPR050445">
    <property type="entry name" value="Bact_polysacc_biosynth/exp"/>
</dbReference>
<evidence type="ECO:0000313" key="19">
    <source>
        <dbReference type="EMBL" id="WNS39526.1"/>
    </source>
</evidence>
<evidence type="ECO:0000256" key="8">
    <source>
        <dbReference type="ARBA" id="ARBA00022777"/>
    </source>
</evidence>
<proteinExistence type="inferred from homology"/>
<dbReference type="EMBL" id="CP135253">
    <property type="protein sequence ID" value="WNS39526.1"/>
    <property type="molecule type" value="Genomic_DNA"/>
</dbReference>
<reference evidence="18 20" key="2">
    <citation type="submission" date="2024-09" db="EMBL/GenBank/DDBJ databases">
        <title>Molecular characterization of Carbapenemase-producing Enterobacter cloacae Complex from Infections in Argentina.</title>
        <authorList>
            <person name="De Mendieta J.M."/>
            <person name="Gomez S."/>
        </authorList>
    </citation>
    <scope>NUCLEOTIDE SEQUENCE [LARGE SCALE GENOMIC DNA]</scope>
    <source>
        <strain evidence="18 20">M23267</strain>
    </source>
</reference>
<evidence type="ECO:0000256" key="9">
    <source>
        <dbReference type="ARBA" id="ARBA00022840"/>
    </source>
</evidence>
<evidence type="ECO:0000259" key="17">
    <source>
        <dbReference type="Pfam" id="PF13807"/>
    </source>
</evidence>
<dbReference type="AlphaFoldDB" id="A0AA96M6D2"/>
<feature type="transmembrane region" description="Helical" evidence="14">
    <location>
        <begin position="35"/>
        <end position="57"/>
    </location>
</feature>
<reference evidence="19" key="1">
    <citation type="submission" date="2023-09" db="EMBL/GenBank/DDBJ databases">
        <title>Coexistence of blaNDM-1 and blaKPC-2 in Enterobacter chuandaensis.</title>
        <authorList>
            <person name="Chen R."/>
        </authorList>
    </citation>
    <scope>NUCLEOTIDE SEQUENCE</scope>
    <source>
        <strain evidence="19">FAHZZU5885</strain>
    </source>
</reference>
<dbReference type="Pfam" id="PF13807">
    <property type="entry name" value="GNVR"/>
    <property type="match status" value="1"/>
</dbReference>
<keyword evidence="5 19" id="KW-0808">Transferase</keyword>
<feature type="transmembrane region" description="Helical" evidence="14">
    <location>
        <begin position="425"/>
        <end position="449"/>
    </location>
</feature>
<dbReference type="EMBL" id="JBHGSI010000001">
    <property type="protein sequence ID" value="MFB4718173.1"/>
    <property type="molecule type" value="Genomic_DNA"/>
</dbReference>
<dbReference type="GO" id="GO:0005886">
    <property type="term" value="C:plasma membrane"/>
    <property type="evidence" value="ECO:0007669"/>
    <property type="project" value="UniProtKB-SubCell"/>
</dbReference>
<keyword evidence="7" id="KW-0547">Nucleotide-binding</keyword>
<keyword evidence="8" id="KW-0418">Kinase</keyword>
<evidence type="ECO:0000256" key="14">
    <source>
        <dbReference type="SAM" id="Phobius"/>
    </source>
</evidence>
<feature type="domain" description="Tyrosine-protein kinase G-rich" evidence="17">
    <location>
        <begin position="367"/>
        <end position="445"/>
    </location>
</feature>
<dbReference type="FunFam" id="3.40.50.300:FF:000527">
    <property type="entry name" value="Tyrosine-protein kinase etk"/>
    <property type="match status" value="1"/>
</dbReference>
<dbReference type="Pfam" id="PF02706">
    <property type="entry name" value="Wzz"/>
    <property type="match status" value="1"/>
</dbReference>
<evidence type="ECO:0000256" key="1">
    <source>
        <dbReference type="ARBA" id="ARBA00004429"/>
    </source>
</evidence>
<keyword evidence="11 14" id="KW-0472">Membrane</keyword>
<evidence type="ECO:0000256" key="11">
    <source>
        <dbReference type="ARBA" id="ARBA00023136"/>
    </source>
</evidence>
<dbReference type="SUPFAM" id="SSF52540">
    <property type="entry name" value="P-loop containing nucleoside triphosphate hydrolases"/>
    <property type="match status" value="1"/>
</dbReference>
<organism evidence="19">
    <name type="scientific">Enterobacter chuandaensis</name>
    <dbReference type="NCBI Taxonomy" id="2497875"/>
    <lineage>
        <taxon>Bacteria</taxon>
        <taxon>Pseudomonadati</taxon>
        <taxon>Pseudomonadota</taxon>
        <taxon>Gammaproteobacteria</taxon>
        <taxon>Enterobacterales</taxon>
        <taxon>Enterobacteriaceae</taxon>
        <taxon>Enterobacter</taxon>
        <taxon>Enterobacter cloacae complex</taxon>
    </lineage>
</organism>
<dbReference type="CDD" id="cd05387">
    <property type="entry name" value="BY-kinase"/>
    <property type="match status" value="1"/>
</dbReference>
<evidence type="ECO:0000313" key="18">
    <source>
        <dbReference type="EMBL" id="MFB4718173.1"/>
    </source>
</evidence>
<dbReference type="InterPro" id="IPR027417">
    <property type="entry name" value="P-loop_NTPase"/>
</dbReference>
<evidence type="ECO:0000256" key="5">
    <source>
        <dbReference type="ARBA" id="ARBA00022679"/>
    </source>
</evidence>
<evidence type="ECO:0000256" key="4">
    <source>
        <dbReference type="ARBA" id="ARBA00022519"/>
    </source>
</evidence>
<keyword evidence="3" id="KW-1003">Cell membrane</keyword>
<dbReference type="GO" id="GO:0004715">
    <property type="term" value="F:non-membrane spanning protein tyrosine kinase activity"/>
    <property type="evidence" value="ECO:0007669"/>
    <property type="project" value="UniProtKB-EC"/>
</dbReference>
<dbReference type="Proteomes" id="UP001577381">
    <property type="component" value="Unassembled WGS sequence"/>
</dbReference>
<evidence type="ECO:0000256" key="12">
    <source>
        <dbReference type="ARBA" id="ARBA00023137"/>
    </source>
</evidence>
<dbReference type="InterPro" id="IPR025669">
    <property type="entry name" value="AAA_dom"/>
</dbReference>
<evidence type="ECO:0000256" key="7">
    <source>
        <dbReference type="ARBA" id="ARBA00022741"/>
    </source>
</evidence>
<dbReference type="InterPro" id="IPR032807">
    <property type="entry name" value="GNVR"/>
</dbReference>
<keyword evidence="20" id="KW-1185">Reference proteome</keyword>
<dbReference type="NCBIfam" id="TIGR01007">
    <property type="entry name" value="eps_fam"/>
    <property type="match status" value="1"/>
</dbReference>
<sequence>MSGKNSSQEKTIDKENDGINLHEIIAIFIENKWKIISITGIFTFASLAYALLAAPIYSSNALIQIEQAESSGVLSKLTDIIPDSKPSTQTEIGLLQSRMILGKTVDELGMTTVVNENHLPVIGKGIARLTNKKNGTITISQMIVPDSLLDQPLNLTILSETTYSININNKVINGHVNKPLYYDNISIEVSGIHALPGTSFSVTKLDRLTAIDNVAKNLSVTLQKKDSGLLKLTYQDENPVVASTILNKISSNYLQQNINRKSEEAAQSLIFLEEQLPLIRNQLERSESRLNDFRKHNESVDLSMEAKSVLDYGVSLDSQINEITFKEAEISKLYTRDHPAYRALLEKKALLLQERNKLNARISSMPKTQQEILSLTRDVQSEQEVYMLLLNKQQELNINKASTVGNVRIIDHAISERKPVAPQKFFILAFGFMLGLFSSLMYCIIIKFLHNGIESSEQIEDLDLNVYAAIPDSKWLVEKNEKISKEKKKTIRSVNLLALENPGDLAVEAIRSLRTSLHFGMMQAENNILLISGATPEAGKTFVSCNLAAVIAQSNKKVLLIDADLRKGQAHHIVGCKEKVGLSDILSGEEEFQHVLQKTKVDKFDFISRGKIPPNPSELLMNEYFKKLINWASTEYDFVIIDTPPVLAVSDAHIVAKHAGTNMLVVRHKKNTLKQLQLAKKKFNQNQLTINGAIFNGVNKKTESYYSYGEYK</sequence>
<keyword evidence="4" id="KW-0997">Cell inner membrane</keyword>
<name>A0AA96M6D2_9ENTR</name>
<evidence type="ECO:0000256" key="13">
    <source>
        <dbReference type="ARBA" id="ARBA00053015"/>
    </source>
</evidence>
<evidence type="ECO:0000256" key="3">
    <source>
        <dbReference type="ARBA" id="ARBA00022475"/>
    </source>
</evidence>
<dbReference type="InterPro" id="IPR005702">
    <property type="entry name" value="Wzc-like_C"/>
</dbReference>
<keyword evidence="12" id="KW-0829">Tyrosine-protein kinase</keyword>
<comment type="similarity">
    <text evidence="2">Belongs to the etk/wzc family.</text>
</comment>
<dbReference type="Gene3D" id="3.40.50.300">
    <property type="entry name" value="P-loop containing nucleotide triphosphate hydrolases"/>
    <property type="match status" value="1"/>
</dbReference>
<dbReference type="GO" id="GO:0042802">
    <property type="term" value="F:identical protein binding"/>
    <property type="evidence" value="ECO:0007669"/>
    <property type="project" value="UniProtKB-ARBA"/>
</dbReference>
<evidence type="ECO:0000256" key="2">
    <source>
        <dbReference type="ARBA" id="ARBA00008883"/>
    </source>
</evidence>
<dbReference type="Pfam" id="PF13614">
    <property type="entry name" value="AAA_31"/>
    <property type="match status" value="1"/>
</dbReference>
<accession>A0AA96M6D2</accession>
<evidence type="ECO:0000256" key="6">
    <source>
        <dbReference type="ARBA" id="ARBA00022692"/>
    </source>
</evidence>
<evidence type="ECO:0000313" key="20">
    <source>
        <dbReference type="Proteomes" id="UP001577381"/>
    </source>
</evidence>
<keyword evidence="10 14" id="KW-1133">Transmembrane helix</keyword>
<dbReference type="EC" id="2.7.10.2" evidence="19"/>
<evidence type="ECO:0000259" key="15">
    <source>
        <dbReference type="Pfam" id="PF02706"/>
    </source>
</evidence>
<comment type="catalytic activity">
    <reaction evidence="13">
        <text>L-tyrosyl-[protein] + ATP = O-phospho-L-tyrosyl-[protein] + ADP + H(+)</text>
        <dbReference type="Rhea" id="RHEA:10596"/>
        <dbReference type="Rhea" id="RHEA-COMP:10136"/>
        <dbReference type="Rhea" id="RHEA-COMP:20101"/>
        <dbReference type="ChEBI" id="CHEBI:15378"/>
        <dbReference type="ChEBI" id="CHEBI:30616"/>
        <dbReference type="ChEBI" id="CHEBI:46858"/>
        <dbReference type="ChEBI" id="CHEBI:61978"/>
        <dbReference type="ChEBI" id="CHEBI:456216"/>
    </reaction>
</comment>
<dbReference type="GO" id="GO:0005524">
    <property type="term" value="F:ATP binding"/>
    <property type="evidence" value="ECO:0007669"/>
    <property type="project" value="UniProtKB-KW"/>
</dbReference>
<dbReference type="KEGG" id="echu:RQP59_08230"/>
<dbReference type="RefSeq" id="WP_265194145.1">
    <property type="nucleotide sequence ID" value="NZ_CP135253.1"/>
</dbReference>
<feature type="domain" description="AAA" evidence="16">
    <location>
        <begin position="538"/>
        <end position="653"/>
    </location>
</feature>
<comment type="subcellular location">
    <subcellularLocation>
        <location evidence="1">Cell inner membrane</location>
        <topology evidence="1">Multi-pass membrane protein</topology>
    </subcellularLocation>
</comment>
<feature type="domain" description="Polysaccharide chain length determinant N-terminal" evidence="15">
    <location>
        <begin position="18"/>
        <end position="108"/>
    </location>
</feature>
<dbReference type="InterPro" id="IPR003856">
    <property type="entry name" value="LPS_length_determ_N"/>
</dbReference>
<evidence type="ECO:0000256" key="10">
    <source>
        <dbReference type="ARBA" id="ARBA00022989"/>
    </source>
</evidence>
<gene>
    <name evidence="18" type="ORF">ACE3KR_04635</name>
    <name evidence="19" type="ORF">RQP59_08230</name>
</gene>
<evidence type="ECO:0000259" key="16">
    <source>
        <dbReference type="Pfam" id="PF13614"/>
    </source>
</evidence>
<keyword evidence="9" id="KW-0067">ATP-binding</keyword>
<keyword evidence="6 14" id="KW-0812">Transmembrane</keyword>
<dbReference type="PANTHER" id="PTHR32309:SF32">
    <property type="entry name" value="TYROSINE-PROTEIN KINASE ETK-RELATED"/>
    <property type="match status" value="1"/>
</dbReference>
<protein>
    <submittedName>
        <fullName evidence="19">Polysaccharide biosynthesis tyrosine autokinase</fullName>
        <ecNumber evidence="19">2.7.10.2</ecNumber>
    </submittedName>
</protein>
<dbReference type="Pfam" id="PF23607">
    <property type="entry name" value="WZC_N"/>
    <property type="match status" value="1"/>
</dbReference>
<dbReference type="PANTHER" id="PTHR32309">
    <property type="entry name" value="TYROSINE-PROTEIN KINASE"/>
    <property type="match status" value="1"/>
</dbReference>